<evidence type="ECO:0000259" key="9">
    <source>
        <dbReference type="PROSITE" id="PS50110"/>
    </source>
</evidence>
<dbReference type="InterPro" id="IPR036890">
    <property type="entry name" value="HATPase_C_sf"/>
</dbReference>
<dbReference type="SMART" id="SM00448">
    <property type="entry name" value="REC"/>
    <property type="match status" value="1"/>
</dbReference>
<dbReference type="GO" id="GO:0004673">
    <property type="term" value="F:protein histidine kinase activity"/>
    <property type="evidence" value="ECO:0007669"/>
    <property type="project" value="UniProtKB-EC"/>
</dbReference>
<dbReference type="InterPro" id="IPR002545">
    <property type="entry name" value="CheW-lke_dom"/>
</dbReference>
<keyword evidence="13" id="KW-1185">Reference proteome</keyword>
<dbReference type="GO" id="GO:0000160">
    <property type="term" value="P:phosphorelay signal transduction system"/>
    <property type="evidence" value="ECO:0007669"/>
    <property type="project" value="InterPro"/>
</dbReference>
<evidence type="ECO:0000256" key="7">
    <source>
        <dbReference type="PROSITE-ProRule" id="PRU00169"/>
    </source>
</evidence>
<protein>
    <recommendedName>
        <fullName evidence="2">histidine kinase</fullName>
        <ecNumber evidence="2">2.7.13.3</ecNumber>
    </recommendedName>
</protein>
<dbReference type="AlphaFoldDB" id="A0AAF0JNN6"/>
<dbReference type="Gene3D" id="2.30.30.40">
    <property type="entry name" value="SH3 Domains"/>
    <property type="match status" value="1"/>
</dbReference>
<dbReference type="CDD" id="cd00088">
    <property type="entry name" value="HPT"/>
    <property type="match status" value="1"/>
</dbReference>
<dbReference type="PROSITE" id="PS50109">
    <property type="entry name" value="HIS_KIN"/>
    <property type="match status" value="1"/>
</dbReference>
<dbReference type="PROSITE" id="PS50894">
    <property type="entry name" value="HPT"/>
    <property type="match status" value="1"/>
</dbReference>
<dbReference type="SUPFAM" id="SSF47226">
    <property type="entry name" value="Histidine-containing phosphotransfer domain, HPT domain"/>
    <property type="match status" value="1"/>
</dbReference>
<evidence type="ECO:0000256" key="5">
    <source>
        <dbReference type="ARBA" id="ARBA00022777"/>
    </source>
</evidence>
<dbReference type="GeneID" id="79949766"/>
<accession>A0AAF0JNN6</accession>
<keyword evidence="5" id="KW-0418">Kinase</keyword>
<dbReference type="PROSITE" id="PS50851">
    <property type="entry name" value="CHEW"/>
    <property type="match status" value="1"/>
</dbReference>
<feature type="domain" description="Histidine kinase" evidence="8">
    <location>
        <begin position="339"/>
        <end position="536"/>
    </location>
</feature>
<feature type="modified residue" description="4-aspartylphosphate" evidence="7">
    <location>
        <position position="749"/>
    </location>
</feature>
<reference evidence="12" key="1">
    <citation type="submission" date="2022-01" db="EMBL/GenBank/DDBJ databases">
        <title>Complete genome of Methanomicrobium antiquum DSM 21220.</title>
        <authorList>
            <person name="Chen S.-C."/>
            <person name="You Y.-T."/>
            <person name="Zhou Y.-Z."/>
            <person name="Lai M.-C."/>
        </authorList>
    </citation>
    <scope>NUCLEOTIDE SEQUENCE</scope>
    <source>
        <strain evidence="12">DSM 21220</strain>
    </source>
</reference>
<keyword evidence="4" id="KW-0808">Transferase</keyword>
<organism evidence="12 13">
    <name type="scientific">Methanomicrobium antiquum</name>
    <dbReference type="NCBI Taxonomy" id="487686"/>
    <lineage>
        <taxon>Archaea</taxon>
        <taxon>Methanobacteriati</taxon>
        <taxon>Methanobacteriota</taxon>
        <taxon>Stenosarchaea group</taxon>
        <taxon>Methanomicrobia</taxon>
        <taxon>Methanomicrobiales</taxon>
        <taxon>Methanomicrobiaceae</taxon>
        <taxon>Methanomicrobium</taxon>
    </lineage>
</organism>
<dbReference type="KEGG" id="manq:L1994_05170"/>
<dbReference type="InterPro" id="IPR036061">
    <property type="entry name" value="CheW-like_dom_sf"/>
</dbReference>
<dbReference type="EC" id="2.7.13.3" evidence="2"/>
<feature type="domain" description="Response regulatory" evidence="9">
    <location>
        <begin position="699"/>
        <end position="816"/>
    </location>
</feature>
<dbReference type="InterPro" id="IPR003594">
    <property type="entry name" value="HATPase_dom"/>
</dbReference>
<dbReference type="FunFam" id="3.30.565.10:FF:000016">
    <property type="entry name" value="Chemotaxis protein CheA, putative"/>
    <property type="match status" value="1"/>
</dbReference>
<dbReference type="Proteomes" id="UP001218895">
    <property type="component" value="Chromosome"/>
</dbReference>
<dbReference type="SUPFAM" id="SSF52172">
    <property type="entry name" value="CheY-like"/>
    <property type="match status" value="1"/>
</dbReference>
<evidence type="ECO:0000256" key="1">
    <source>
        <dbReference type="ARBA" id="ARBA00000085"/>
    </source>
</evidence>
<evidence type="ECO:0000313" key="12">
    <source>
        <dbReference type="EMBL" id="WFN37780.1"/>
    </source>
</evidence>
<evidence type="ECO:0000256" key="4">
    <source>
        <dbReference type="ARBA" id="ARBA00022679"/>
    </source>
</evidence>
<dbReference type="InterPro" id="IPR051315">
    <property type="entry name" value="Bact_Chemotaxis_CheA"/>
</dbReference>
<dbReference type="InterPro" id="IPR004358">
    <property type="entry name" value="Sig_transdc_His_kin-like_C"/>
</dbReference>
<name>A0AAF0JNN6_9EURY</name>
<evidence type="ECO:0000313" key="13">
    <source>
        <dbReference type="Proteomes" id="UP001218895"/>
    </source>
</evidence>
<dbReference type="InterPro" id="IPR001789">
    <property type="entry name" value="Sig_transdc_resp-reg_receiver"/>
</dbReference>
<dbReference type="InterPro" id="IPR011006">
    <property type="entry name" value="CheY-like_superfamily"/>
</dbReference>
<dbReference type="GO" id="GO:0006935">
    <property type="term" value="P:chemotaxis"/>
    <property type="evidence" value="ECO:0007669"/>
    <property type="project" value="InterPro"/>
</dbReference>
<dbReference type="InterPro" id="IPR005467">
    <property type="entry name" value="His_kinase_dom"/>
</dbReference>
<gene>
    <name evidence="12" type="ORF">L1994_05170</name>
</gene>
<dbReference type="RefSeq" id="WP_278100620.1">
    <property type="nucleotide sequence ID" value="NZ_CP091092.1"/>
</dbReference>
<dbReference type="SMART" id="SM00073">
    <property type="entry name" value="HPT"/>
    <property type="match status" value="1"/>
</dbReference>
<dbReference type="SMART" id="SM00387">
    <property type="entry name" value="HATPase_c"/>
    <property type="match status" value="1"/>
</dbReference>
<evidence type="ECO:0000259" key="11">
    <source>
        <dbReference type="PROSITE" id="PS50894"/>
    </source>
</evidence>
<comment type="catalytic activity">
    <reaction evidence="1">
        <text>ATP + protein L-histidine = ADP + protein N-phospho-L-histidine.</text>
        <dbReference type="EC" id="2.7.13.3"/>
    </reaction>
</comment>
<feature type="domain" description="HPt" evidence="11">
    <location>
        <begin position="6"/>
        <end position="112"/>
    </location>
</feature>
<dbReference type="Pfam" id="PF02518">
    <property type="entry name" value="HATPase_c"/>
    <property type="match status" value="1"/>
</dbReference>
<dbReference type="SMART" id="SM00260">
    <property type="entry name" value="CheW"/>
    <property type="match status" value="1"/>
</dbReference>
<feature type="modified residue" description="Phosphohistidine" evidence="6">
    <location>
        <position position="55"/>
    </location>
</feature>
<dbReference type="InterPro" id="IPR008207">
    <property type="entry name" value="Sig_transdc_His_kin_Hpt_dom"/>
</dbReference>
<dbReference type="Gene3D" id="1.20.120.160">
    <property type="entry name" value="HPT domain"/>
    <property type="match status" value="1"/>
</dbReference>
<dbReference type="PANTHER" id="PTHR43395">
    <property type="entry name" value="SENSOR HISTIDINE KINASE CHEA"/>
    <property type="match status" value="1"/>
</dbReference>
<evidence type="ECO:0000259" key="10">
    <source>
        <dbReference type="PROSITE" id="PS50851"/>
    </source>
</evidence>
<keyword evidence="3 7" id="KW-0597">Phosphoprotein</keyword>
<dbReference type="EMBL" id="CP091092">
    <property type="protein sequence ID" value="WFN37780.1"/>
    <property type="molecule type" value="Genomic_DNA"/>
</dbReference>
<evidence type="ECO:0000259" key="8">
    <source>
        <dbReference type="PROSITE" id="PS50109"/>
    </source>
</evidence>
<proteinExistence type="predicted"/>
<sequence length="823" mass="92956">MTKETDDIFRKQLLETFREEAFEYLEDISQGLIVLEKSDIKKHMDIVENIYRKTHSLKGAARAVNIPQIVSICQNLENIFSAMLKDEFEADDKAFDTFYQSIKYVRSKLSENDDEGSFSGIIVELKDLSAKKKDKTENYDIFTGKNDVSDNIETDKIYDKSLKNNFSDTASKASVFEDNEKNSYKNISDNKDSFSYRTFDRNIDTYSGKTKSPDITDSKKSTVRIASEKLDRLILGSDDLLTVRLSFTQRIKELENLISGFEKWHWNDGQIFDEMYKIRELSNSSEFSGLPPLFEKSFLNVIKFLDFNREFVTDLEHHLSRHIRASELDRSELETTTSEISDLIHDAVLLPFNSMIKSFPEYIRDISKSLGKEVNLKVEGGKIEIDRRILESLKDPMMHLIRNSIDHGIEDPQERIKAGKPPSGEIKIKIYTLSGSKVGIKISDDGRGIHSNMIKLKAVETGIITDKKASQISEEEVNDLIFRSGLTTSNIITEISGRGIGLAIVADTISHLNGDIKLNTLLGKGTEFTINLPLKLATFRGLVVSACEQKFVFPKQHVKKVTNIDADLLDYNLIHQTIKLEDNKIGVIRLSDALGIKDYRGSVQKSKKRVSVVILAYGVGEIGFIVDEVMKVQEIVVRSLGTQLRHVKKISGAAILGDGIPALVLDPLELIEYVLKHVMGAEKVNKSKNYNSNPKHYAKILVVEDSVTSRQYILNMLKKRGHNVETASDGTEAFLRLKENWDFDLVVSDVDMPRMSGFTLTEKIRSESRISKIPVILITSLNSPEDKKQGLISGANAYITKDGFSEDNFISIVKNLLESNLKN</sequence>
<dbReference type="PANTHER" id="PTHR43395:SF1">
    <property type="entry name" value="CHEMOTAXIS PROTEIN CHEA"/>
    <property type="match status" value="1"/>
</dbReference>
<evidence type="ECO:0000256" key="3">
    <source>
        <dbReference type="ARBA" id="ARBA00022553"/>
    </source>
</evidence>
<dbReference type="Gene3D" id="3.30.565.10">
    <property type="entry name" value="Histidine kinase-like ATPase, C-terminal domain"/>
    <property type="match status" value="1"/>
</dbReference>
<evidence type="ECO:0000256" key="6">
    <source>
        <dbReference type="PROSITE-ProRule" id="PRU00110"/>
    </source>
</evidence>
<evidence type="ECO:0000256" key="2">
    <source>
        <dbReference type="ARBA" id="ARBA00012438"/>
    </source>
</evidence>
<dbReference type="Pfam" id="PF01584">
    <property type="entry name" value="CheW"/>
    <property type="match status" value="1"/>
</dbReference>
<dbReference type="Pfam" id="PF01627">
    <property type="entry name" value="Hpt"/>
    <property type="match status" value="1"/>
</dbReference>
<dbReference type="SUPFAM" id="SSF55874">
    <property type="entry name" value="ATPase domain of HSP90 chaperone/DNA topoisomerase II/histidine kinase"/>
    <property type="match status" value="1"/>
</dbReference>
<feature type="domain" description="CheW-like" evidence="10">
    <location>
        <begin position="538"/>
        <end position="676"/>
    </location>
</feature>
<dbReference type="SUPFAM" id="SSF50341">
    <property type="entry name" value="CheW-like"/>
    <property type="match status" value="1"/>
</dbReference>
<dbReference type="PRINTS" id="PR00344">
    <property type="entry name" value="BCTRLSENSOR"/>
</dbReference>
<dbReference type="Gene3D" id="3.40.50.2300">
    <property type="match status" value="1"/>
</dbReference>
<dbReference type="PROSITE" id="PS50110">
    <property type="entry name" value="RESPONSE_REGULATORY"/>
    <property type="match status" value="1"/>
</dbReference>
<dbReference type="InterPro" id="IPR036641">
    <property type="entry name" value="HPT_dom_sf"/>
</dbReference>
<dbReference type="Pfam" id="PF00072">
    <property type="entry name" value="Response_reg"/>
    <property type="match status" value="1"/>
</dbReference>